<dbReference type="OMA" id="HAVEIKF"/>
<dbReference type="Proteomes" id="UP000287033">
    <property type="component" value="Unassembled WGS sequence"/>
</dbReference>
<feature type="non-terminal residue" evidence="2">
    <location>
        <position position="1"/>
    </location>
</feature>
<reference evidence="2 3" key="1">
    <citation type="journal article" date="2018" name="Nat. Ecol. Evol.">
        <title>Shark genomes provide insights into elasmobranch evolution and the origin of vertebrates.</title>
        <authorList>
            <person name="Hara Y"/>
            <person name="Yamaguchi K"/>
            <person name="Onimaru K"/>
            <person name="Kadota M"/>
            <person name="Koyanagi M"/>
            <person name="Keeley SD"/>
            <person name="Tatsumi K"/>
            <person name="Tanaka K"/>
            <person name="Motone F"/>
            <person name="Kageyama Y"/>
            <person name="Nozu R"/>
            <person name="Adachi N"/>
            <person name="Nishimura O"/>
            <person name="Nakagawa R"/>
            <person name="Tanegashima C"/>
            <person name="Kiyatake I"/>
            <person name="Matsumoto R"/>
            <person name="Murakumo K"/>
            <person name="Nishida K"/>
            <person name="Terakita A"/>
            <person name="Kuratani S"/>
            <person name="Sato K"/>
            <person name="Hyodo S Kuraku.S."/>
        </authorList>
    </citation>
    <scope>NUCLEOTIDE SEQUENCE [LARGE SCALE GENOMIC DNA]</scope>
</reference>
<dbReference type="InterPro" id="IPR036612">
    <property type="entry name" value="KH_dom_type_1_sf"/>
</dbReference>
<proteinExistence type="predicted"/>
<dbReference type="AlphaFoldDB" id="A0A401TUJ9"/>
<gene>
    <name evidence="2" type="ORF">chiPu_0030470</name>
</gene>
<evidence type="ECO:0000256" key="1">
    <source>
        <dbReference type="SAM" id="MobiDB-lite"/>
    </source>
</evidence>
<dbReference type="EMBL" id="BEZZ01184138">
    <property type="protein sequence ID" value="GCC46311.1"/>
    <property type="molecule type" value="Genomic_DNA"/>
</dbReference>
<protein>
    <submittedName>
        <fullName evidence="2">Uncharacterized protein</fullName>
    </submittedName>
</protein>
<feature type="non-terminal residue" evidence="2">
    <location>
        <position position="86"/>
    </location>
</feature>
<sequence length="86" mass="9185">PGQGPQVRVLCQIPRRYHRLVRGARVEQLSRDRGVRLQFPPRETRLGAGDSPSDGGPDAEGTGDAQDAIALVGPERGCSAVKAIIE</sequence>
<dbReference type="Gene3D" id="3.30.1370.10">
    <property type="entry name" value="K Homology domain, type 1"/>
    <property type="match status" value="1"/>
</dbReference>
<organism evidence="2 3">
    <name type="scientific">Chiloscyllium punctatum</name>
    <name type="common">Brownbanded bambooshark</name>
    <name type="synonym">Hemiscyllium punctatum</name>
    <dbReference type="NCBI Taxonomy" id="137246"/>
    <lineage>
        <taxon>Eukaryota</taxon>
        <taxon>Metazoa</taxon>
        <taxon>Chordata</taxon>
        <taxon>Craniata</taxon>
        <taxon>Vertebrata</taxon>
        <taxon>Chondrichthyes</taxon>
        <taxon>Elasmobranchii</taxon>
        <taxon>Galeomorphii</taxon>
        <taxon>Galeoidea</taxon>
        <taxon>Orectolobiformes</taxon>
        <taxon>Hemiscylliidae</taxon>
        <taxon>Chiloscyllium</taxon>
    </lineage>
</organism>
<feature type="region of interest" description="Disordered" evidence="1">
    <location>
        <begin position="37"/>
        <end position="66"/>
    </location>
</feature>
<evidence type="ECO:0000313" key="2">
    <source>
        <dbReference type="EMBL" id="GCC46311.1"/>
    </source>
</evidence>
<accession>A0A401TUJ9</accession>
<evidence type="ECO:0000313" key="3">
    <source>
        <dbReference type="Proteomes" id="UP000287033"/>
    </source>
</evidence>
<keyword evidence="3" id="KW-1185">Reference proteome</keyword>
<dbReference type="GO" id="GO:0003723">
    <property type="term" value="F:RNA binding"/>
    <property type="evidence" value="ECO:0007669"/>
    <property type="project" value="InterPro"/>
</dbReference>
<feature type="compositionally biased region" description="Low complexity" evidence="1">
    <location>
        <begin position="47"/>
        <end position="56"/>
    </location>
</feature>
<name>A0A401TUJ9_CHIPU</name>
<comment type="caution">
    <text evidence="2">The sequence shown here is derived from an EMBL/GenBank/DDBJ whole genome shotgun (WGS) entry which is preliminary data.</text>
</comment>